<evidence type="ECO:0000313" key="2">
    <source>
        <dbReference type="Proteomes" id="UP000815846"/>
    </source>
</evidence>
<keyword evidence="2" id="KW-1185">Reference proteome</keyword>
<reference evidence="1 2" key="1">
    <citation type="submission" date="2019-08" db="EMBL/GenBank/DDBJ databases">
        <title>Microbe sample from Colwellia echini.</title>
        <authorList>
            <person name="Christiansen L."/>
            <person name="Pathiraja D."/>
            <person name="Schultz-Johansen M."/>
            <person name="Choi I.-G."/>
            <person name="Stougaard P."/>
        </authorList>
    </citation>
    <scope>NUCLEOTIDE SEQUENCE [LARGE SCALE GENOMIC DNA]</scope>
    <source>
        <strain evidence="1 2">A3</strain>
    </source>
</reference>
<comment type="caution">
    <text evidence="1">The sequence shown here is derived from an EMBL/GenBank/DDBJ whole genome shotgun (WGS) entry which is preliminary data.</text>
</comment>
<dbReference type="RefSeq" id="WP_101344749.1">
    <property type="nucleotide sequence ID" value="NZ_PJAI02000003.1"/>
</dbReference>
<evidence type="ECO:0000313" key="1">
    <source>
        <dbReference type="EMBL" id="TYK66667.1"/>
    </source>
</evidence>
<dbReference type="Proteomes" id="UP000815846">
    <property type="component" value="Unassembled WGS sequence"/>
</dbReference>
<sequence>MDLKQLVTKKSFYISERKEFISCDLRPTWRIYLLVLILRLVGRGNKATRNKVHIANWALKNSEHIDSYLEYTEQKKGKRPFINLDPAMDKAIDYALYSKLVTVDNNRIQLTPEGIKATNSLIKLEVFEVEKLILLQLKPALSEEKVTKALEGK</sequence>
<proteinExistence type="predicted"/>
<organism evidence="1 2">
    <name type="scientific">Colwellia echini</name>
    <dbReference type="NCBI Taxonomy" id="1982103"/>
    <lineage>
        <taxon>Bacteria</taxon>
        <taxon>Pseudomonadati</taxon>
        <taxon>Pseudomonadota</taxon>
        <taxon>Gammaproteobacteria</taxon>
        <taxon>Alteromonadales</taxon>
        <taxon>Colwelliaceae</taxon>
        <taxon>Colwellia</taxon>
    </lineage>
</organism>
<name>A0ABY3N092_9GAMM</name>
<protein>
    <submittedName>
        <fullName evidence="1">Uncharacterized protein</fullName>
    </submittedName>
</protein>
<accession>A0ABY3N092</accession>
<dbReference type="EMBL" id="PJAI02000003">
    <property type="protein sequence ID" value="TYK66667.1"/>
    <property type="molecule type" value="Genomic_DNA"/>
</dbReference>
<gene>
    <name evidence="1" type="ORF">CWS31_004870</name>
</gene>